<reference evidence="2" key="1">
    <citation type="submission" date="2021-01" db="EMBL/GenBank/DDBJ databases">
        <authorList>
            <person name="Corre E."/>
            <person name="Pelletier E."/>
            <person name="Niang G."/>
            <person name="Scheremetjew M."/>
            <person name="Finn R."/>
            <person name="Kale V."/>
            <person name="Holt S."/>
            <person name="Cochrane G."/>
            <person name="Meng A."/>
            <person name="Brown T."/>
            <person name="Cohen L."/>
        </authorList>
    </citation>
    <scope>NUCLEOTIDE SEQUENCE</scope>
    <source>
        <strain evidence="2">CCMP325</strain>
    </source>
</reference>
<dbReference type="InterPro" id="IPR003152">
    <property type="entry name" value="FATC_dom"/>
</dbReference>
<dbReference type="Pfam" id="PF02260">
    <property type="entry name" value="FATC"/>
    <property type="match status" value="1"/>
</dbReference>
<sequence length="108" mass="12556">MLHVLSMFVKDPVLAKDDDARKCMKIVEDKLNGQNPFAVLKEDIGRNATLRRESLQEPIYKLVDRVRGDNEMWKRDKLNAFEQVDALLHIATSRDILARAYNGWRPYA</sequence>
<proteinExistence type="predicted"/>
<dbReference type="AlphaFoldDB" id="A0A7S0EHU8"/>
<evidence type="ECO:0000259" key="1">
    <source>
        <dbReference type="SMART" id="SM01343"/>
    </source>
</evidence>
<feature type="domain" description="FATC" evidence="1">
    <location>
        <begin position="76"/>
        <end position="108"/>
    </location>
</feature>
<dbReference type="SMART" id="SM01343">
    <property type="entry name" value="FATC"/>
    <property type="match status" value="1"/>
</dbReference>
<protein>
    <recommendedName>
        <fullName evidence="1">FATC domain-containing protein</fullName>
    </recommendedName>
</protein>
<name>A0A7S0EHU8_9CRYP</name>
<evidence type="ECO:0000313" key="2">
    <source>
        <dbReference type="EMBL" id="CAD8484857.1"/>
    </source>
</evidence>
<accession>A0A7S0EHU8</accession>
<gene>
    <name evidence="2" type="ORF">HPHI1048_LOCUS10882</name>
</gene>
<dbReference type="EMBL" id="HBEO01015966">
    <property type="protein sequence ID" value="CAD8484857.1"/>
    <property type="molecule type" value="Transcribed_RNA"/>
</dbReference>
<organism evidence="2">
    <name type="scientific">Hanusia phi</name>
    <dbReference type="NCBI Taxonomy" id="3032"/>
    <lineage>
        <taxon>Eukaryota</taxon>
        <taxon>Cryptophyceae</taxon>
        <taxon>Pyrenomonadales</taxon>
        <taxon>Geminigeraceae</taxon>
        <taxon>Hanusia</taxon>
    </lineage>
</organism>